<keyword evidence="6 7" id="KW-0472">Membrane</keyword>
<evidence type="ECO:0000256" key="6">
    <source>
        <dbReference type="ARBA" id="ARBA00023136"/>
    </source>
</evidence>
<feature type="transmembrane region" description="Helical" evidence="7">
    <location>
        <begin position="96"/>
        <end position="124"/>
    </location>
</feature>
<dbReference type="InterPro" id="IPR016181">
    <property type="entry name" value="Acyl_CoA_acyltransferase"/>
</dbReference>
<proteinExistence type="inferred from homology"/>
<evidence type="ECO:0000256" key="5">
    <source>
        <dbReference type="ARBA" id="ARBA00022989"/>
    </source>
</evidence>
<dbReference type="PANTHER" id="PTHR43840:SF15">
    <property type="entry name" value="MITOCHONDRIAL METAL TRANSPORTER 1-RELATED"/>
    <property type="match status" value="1"/>
</dbReference>
<dbReference type="Gene3D" id="1.20.1510.10">
    <property type="entry name" value="Cation efflux protein transmembrane domain"/>
    <property type="match status" value="1"/>
</dbReference>
<dbReference type="Gene3D" id="3.40.630.30">
    <property type="match status" value="1"/>
</dbReference>
<dbReference type="InterPro" id="IPR027470">
    <property type="entry name" value="Cation_efflux_CTD"/>
</dbReference>
<protein>
    <submittedName>
        <fullName evidence="10">Cation diffusion facilitator family transporter</fullName>
    </submittedName>
</protein>
<dbReference type="SUPFAM" id="SSF160240">
    <property type="entry name" value="Cation efflux protein cytoplasmic domain-like"/>
    <property type="match status" value="1"/>
</dbReference>
<evidence type="ECO:0000256" key="2">
    <source>
        <dbReference type="ARBA" id="ARBA00008114"/>
    </source>
</evidence>
<evidence type="ECO:0000259" key="9">
    <source>
        <dbReference type="Pfam" id="PF16916"/>
    </source>
</evidence>
<dbReference type="SUPFAM" id="SSF161111">
    <property type="entry name" value="Cation efflux protein transmembrane domain-like"/>
    <property type="match status" value="1"/>
</dbReference>
<keyword evidence="3" id="KW-0813">Transport</keyword>
<dbReference type="PANTHER" id="PTHR43840">
    <property type="entry name" value="MITOCHONDRIAL METAL TRANSPORTER 1-RELATED"/>
    <property type="match status" value="1"/>
</dbReference>
<dbReference type="Proteomes" id="UP001225134">
    <property type="component" value="Unassembled WGS sequence"/>
</dbReference>
<dbReference type="InterPro" id="IPR002524">
    <property type="entry name" value="Cation_efflux"/>
</dbReference>
<feature type="transmembrane region" description="Helical" evidence="7">
    <location>
        <begin position="168"/>
        <end position="186"/>
    </location>
</feature>
<evidence type="ECO:0000259" key="8">
    <source>
        <dbReference type="Pfam" id="PF01545"/>
    </source>
</evidence>
<dbReference type="InterPro" id="IPR027469">
    <property type="entry name" value="Cation_efflux_TMD_sf"/>
</dbReference>
<feature type="transmembrane region" description="Helical" evidence="7">
    <location>
        <begin position="206"/>
        <end position="224"/>
    </location>
</feature>
<feature type="domain" description="Cation efflux protein cytoplasmic" evidence="9">
    <location>
        <begin position="303"/>
        <end position="376"/>
    </location>
</feature>
<evidence type="ECO:0000256" key="3">
    <source>
        <dbReference type="ARBA" id="ARBA00022448"/>
    </source>
</evidence>
<name>A0ABT7HHM1_9FUSO</name>
<keyword evidence="11" id="KW-1185">Reference proteome</keyword>
<feature type="domain" description="Cation efflux protein transmembrane" evidence="8">
    <location>
        <begin position="101"/>
        <end position="295"/>
    </location>
</feature>
<feature type="transmembrane region" description="Helical" evidence="7">
    <location>
        <begin position="270"/>
        <end position="289"/>
    </location>
</feature>
<evidence type="ECO:0000313" key="10">
    <source>
        <dbReference type="EMBL" id="MDK9580011.1"/>
    </source>
</evidence>
<dbReference type="NCBIfam" id="TIGR01297">
    <property type="entry name" value="CDF"/>
    <property type="match status" value="1"/>
</dbReference>
<dbReference type="InterPro" id="IPR036837">
    <property type="entry name" value="Cation_efflux_CTD_sf"/>
</dbReference>
<accession>A0ABT7HHM1</accession>
<organism evidence="10 11">
    <name type="scientific">Sneathia sanguinegens</name>
    <dbReference type="NCBI Taxonomy" id="40543"/>
    <lineage>
        <taxon>Bacteria</taxon>
        <taxon>Fusobacteriati</taxon>
        <taxon>Fusobacteriota</taxon>
        <taxon>Fusobacteriia</taxon>
        <taxon>Fusobacteriales</taxon>
        <taxon>Leptotrichiaceae</taxon>
        <taxon>Sneathia</taxon>
    </lineage>
</organism>
<dbReference type="Pfam" id="PF16916">
    <property type="entry name" value="ZT_dimer"/>
    <property type="match status" value="1"/>
</dbReference>
<keyword evidence="4 7" id="KW-0812">Transmembrane</keyword>
<dbReference type="RefSeq" id="WP_285152421.1">
    <property type="nucleotide sequence ID" value="NZ_JASSPP010000001.1"/>
</dbReference>
<evidence type="ECO:0000313" key="11">
    <source>
        <dbReference type="Proteomes" id="UP001225134"/>
    </source>
</evidence>
<reference evidence="10 11" key="1">
    <citation type="submission" date="2023-06" db="EMBL/GenBank/DDBJ databases">
        <title>Antibody response to the Sneathia vaginalis cytopathogenic toxin A during pregnancy.</title>
        <authorList>
            <person name="Mccoy Z.T."/>
            <person name="Serrano M.G."/>
            <person name="Spaine K."/>
            <person name="Edwards D.J."/>
            <person name="Buck G.A."/>
            <person name="Jefferson K."/>
        </authorList>
    </citation>
    <scope>NUCLEOTIDE SEQUENCE [LARGE SCALE GENOMIC DNA]</scope>
    <source>
        <strain evidence="10 11">CCUG 42621</strain>
    </source>
</reference>
<comment type="subcellular location">
    <subcellularLocation>
        <location evidence="1">Membrane</location>
        <topology evidence="1">Multi-pass membrane protein</topology>
    </subcellularLocation>
</comment>
<evidence type="ECO:0000256" key="4">
    <source>
        <dbReference type="ARBA" id="ARBA00022692"/>
    </source>
</evidence>
<dbReference type="InterPro" id="IPR050291">
    <property type="entry name" value="CDF_Transporter"/>
</dbReference>
<dbReference type="EMBL" id="JASSPP010000001">
    <property type="protein sequence ID" value="MDK9580011.1"/>
    <property type="molecule type" value="Genomic_DNA"/>
</dbReference>
<evidence type="ECO:0000256" key="7">
    <source>
        <dbReference type="SAM" id="Phobius"/>
    </source>
</evidence>
<sequence length="378" mass="43827">MKINIIENNEQICYAILEENIVKEFYVIPNKRYISYGKTLLTKCLQYAKENNFDSLIVPNFDNALYNLLKKEGFNIENNKLVYSGLLDEKQQESTIFYTSIFSFILNLVLALLKIVIGFFFGFFSIIADGINSTSDCITNLLVVIGFKISTSPEDKKRPFGYGKIESIFSLLIATIILLSSLNAIFESIKVYISNTTDNLINNNYLLFFFTFLFILLKIFQYIFVRQVAYKFNNALLKTLIKDYLSDILVSTSVFFTTLLAIYITKKIDFVVSILINIYIIYQAINLLYEHSLVLIDTQNKNILNEVKTTLLENEKIKYVHDLYMIQSGKHIYIYADVRVDKNLTVEISHELAEKVSLDVRKKNNDIKRVTLHIEPIY</sequence>
<comment type="caution">
    <text evidence="10">The sequence shown here is derived from an EMBL/GenBank/DDBJ whole genome shotgun (WGS) entry which is preliminary data.</text>
</comment>
<comment type="similarity">
    <text evidence="2">Belongs to the cation diffusion facilitator (CDF) transporter (TC 2.A.4) family.</text>
</comment>
<dbReference type="SUPFAM" id="SSF55729">
    <property type="entry name" value="Acyl-CoA N-acyltransferases (Nat)"/>
    <property type="match status" value="1"/>
</dbReference>
<keyword evidence="5 7" id="KW-1133">Transmembrane helix</keyword>
<evidence type="ECO:0000256" key="1">
    <source>
        <dbReference type="ARBA" id="ARBA00004141"/>
    </source>
</evidence>
<dbReference type="InterPro" id="IPR058533">
    <property type="entry name" value="Cation_efflux_TM"/>
</dbReference>
<gene>
    <name evidence="10" type="ORF">QQA45_00505</name>
</gene>
<dbReference type="Pfam" id="PF01545">
    <property type="entry name" value="Cation_efflux"/>
    <property type="match status" value="1"/>
</dbReference>
<feature type="transmembrane region" description="Helical" evidence="7">
    <location>
        <begin position="244"/>
        <end position="264"/>
    </location>
</feature>
<dbReference type="Gene3D" id="3.30.70.1350">
    <property type="entry name" value="Cation efflux protein, cytoplasmic domain"/>
    <property type="match status" value="1"/>
</dbReference>